<sequence>MKNKFFLIGLCTFLFSFCTAPAQENKVDSPIVKVGLDVLVADEYTILQGKRVGLITNPTGGDYNFNSTVDIFFEHPAVELVALFGPEHGVRGSADAGSHIESYKDERTGLPVYSLYGKTRKPSNEMLEGIDVLVYDIQDIGVRSYTFISTLGLVMEAAAANNIEVVVLDRPNPLGGEKVEGNIVEEGYFSFVSQFPIPYVYGLTVGEVALMMNNEGWLKNGVKCKLTVVPMEGWKRNMSFKETGRRWVPTSPHIPFEHSAVMYPVTGILGELDANFIGIGYTMPFEVIGAEWIDPLAFAKALNSLELGGLLFRPMSFTPYYKAKKGTTLHGVQIYITDYEKAKLSEIQFYILQEHHKLYPEKDLFEMAPNRLSMFDKVCGSNFIRENFTKDYKFSDIKEYWYKDVDTFKTLSKKYYLYDE</sequence>
<gene>
    <name evidence="4" type="ORF">BC781_104187</name>
</gene>
<dbReference type="PANTHER" id="PTHR42915:SF1">
    <property type="entry name" value="PEPTIDOGLYCAN BETA-N-ACETYLMURAMIDASE NAMZ"/>
    <property type="match status" value="1"/>
</dbReference>
<evidence type="ECO:0000313" key="4">
    <source>
        <dbReference type="EMBL" id="PWJ40921.1"/>
    </source>
</evidence>
<feature type="chain" id="PRO_5016362228" evidence="1">
    <location>
        <begin position="23"/>
        <end position="420"/>
    </location>
</feature>
<dbReference type="Gene3D" id="3.90.1150.140">
    <property type="match status" value="1"/>
</dbReference>
<dbReference type="Gene3D" id="3.40.50.12170">
    <property type="entry name" value="Uncharacterised protein PF07075, DUF1343"/>
    <property type="match status" value="1"/>
</dbReference>
<dbReference type="AlphaFoldDB" id="A0A315Z7L7"/>
<evidence type="ECO:0000259" key="3">
    <source>
        <dbReference type="Pfam" id="PF20732"/>
    </source>
</evidence>
<dbReference type="InterPro" id="IPR048503">
    <property type="entry name" value="NamZ_C"/>
</dbReference>
<dbReference type="Pfam" id="PF20732">
    <property type="entry name" value="NamZ_C"/>
    <property type="match status" value="1"/>
</dbReference>
<protein>
    <submittedName>
        <fullName evidence="4">Uncharacterized protein YbbC (DUF1343 family)</fullName>
    </submittedName>
</protein>
<feature type="domain" description="Peptidoglycan beta-N-acetylmuramidase NamZ N-terminal" evidence="2">
    <location>
        <begin position="52"/>
        <end position="255"/>
    </location>
</feature>
<comment type="caution">
    <text evidence="4">The sequence shown here is derived from an EMBL/GenBank/DDBJ whole genome shotgun (WGS) entry which is preliminary data.</text>
</comment>
<dbReference type="InterPro" id="IPR008302">
    <property type="entry name" value="NamZ"/>
</dbReference>
<evidence type="ECO:0000256" key="1">
    <source>
        <dbReference type="SAM" id="SignalP"/>
    </source>
</evidence>
<dbReference type="PIRSF" id="PIRSF016719">
    <property type="entry name" value="UCP016719"/>
    <property type="match status" value="1"/>
</dbReference>
<evidence type="ECO:0000313" key="5">
    <source>
        <dbReference type="Proteomes" id="UP000245535"/>
    </source>
</evidence>
<dbReference type="EMBL" id="QGDO01000004">
    <property type="protein sequence ID" value="PWJ40921.1"/>
    <property type="molecule type" value="Genomic_DNA"/>
</dbReference>
<keyword evidence="5" id="KW-1185">Reference proteome</keyword>
<feature type="domain" description="Peptidoglycan beta-N-acetylmuramidase NamZ C-terminal" evidence="3">
    <location>
        <begin position="262"/>
        <end position="418"/>
    </location>
</feature>
<dbReference type="RefSeq" id="WP_109619792.1">
    <property type="nucleotide sequence ID" value="NZ_QGDO01000004.1"/>
</dbReference>
<dbReference type="OrthoDB" id="9801061at2"/>
<accession>A0A315Z7L7</accession>
<organism evidence="4 5">
    <name type="scientific">Sediminitomix flava</name>
    <dbReference type="NCBI Taxonomy" id="379075"/>
    <lineage>
        <taxon>Bacteria</taxon>
        <taxon>Pseudomonadati</taxon>
        <taxon>Bacteroidota</taxon>
        <taxon>Cytophagia</taxon>
        <taxon>Cytophagales</taxon>
        <taxon>Flammeovirgaceae</taxon>
        <taxon>Sediminitomix</taxon>
    </lineage>
</organism>
<dbReference type="InterPro" id="IPR048502">
    <property type="entry name" value="NamZ_N"/>
</dbReference>
<keyword evidence="1" id="KW-0732">Signal</keyword>
<name>A0A315Z7L7_SEDFL</name>
<feature type="signal peptide" evidence="1">
    <location>
        <begin position="1"/>
        <end position="22"/>
    </location>
</feature>
<proteinExistence type="predicted"/>
<reference evidence="4 5" key="1">
    <citation type="submission" date="2018-03" db="EMBL/GenBank/DDBJ databases">
        <title>Genomic Encyclopedia of Archaeal and Bacterial Type Strains, Phase II (KMG-II): from individual species to whole genera.</title>
        <authorList>
            <person name="Goeker M."/>
        </authorList>
    </citation>
    <scope>NUCLEOTIDE SEQUENCE [LARGE SCALE GENOMIC DNA]</scope>
    <source>
        <strain evidence="4 5">DSM 28229</strain>
    </source>
</reference>
<evidence type="ECO:0000259" key="2">
    <source>
        <dbReference type="Pfam" id="PF07075"/>
    </source>
</evidence>
<dbReference type="Pfam" id="PF07075">
    <property type="entry name" value="NamZ_N"/>
    <property type="match status" value="1"/>
</dbReference>
<dbReference type="PANTHER" id="PTHR42915">
    <property type="entry name" value="HYPOTHETICAL 460 KDA PROTEIN IN FEUA-SIGW INTERGENIC REGION [PRECURSOR]"/>
    <property type="match status" value="1"/>
</dbReference>
<dbReference type="GO" id="GO:0033922">
    <property type="term" value="F:peptidoglycan beta-N-acetylmuramidase activity"/>
    <property type="evidence" value="ECO:0007669"/>
    <property type="project" value="InterPro"/>
</dbReference>
<dbReference type="Proteomes" id="UP000245535">
    <property type="component" value="Unassembled WGS sequence"/>
</dbReference>